<dbReference type="PDB" id="7AR9">
    <property type="method" value="EM"/>
    <property type="resolution" value="2.97 A"/>
    <property type="chains" value="t=1-134"/>
</dbReference>
<name>A0A7S0YCV2_9CHLO</name>
<organism evidence="2">
    <name type="scientific">Polytomella parva</name>
    <dbReference type="NCBI Taxonomy" id="51329"/>
    <lineage>
        <taxon>Eukaryota</taxon>
        <taxon>Viridiplantae</taxon>
        <taxon>Chlorophyta</taxon>
        <taxon>core chlorophytes</taxon>
        <taxon>Chlorophyceae</taxon>
        <taxon>CS clade</taxon>
        <taxon>Chlamydomonadales</taxon>
        <taxon>Chlamydomonadaceae</taxon>
        <taxon>Polytomella</taxon>
    </lineage>
</organism>
<dbReference type="EMBL" id="HBFM01009027">
    <property type="protein sequence ID" value="CAD8769388.1"/>
    <property type="molecule type" value="Transcribed_RNA"/>
</dbReference>
<keyword evidence="3" id="KW-0002">3D-structure</keyword>
<sequence>MRSALRLANATRLSTFRLTSAPAVRLASPSFFVQKEDEENTRSIHTSNSSFHDEPKHQIPGNALDNWAFLRTYAKPLPDMIHYYYYVYLFGFFFVYKVADFPEYSPRVLVMAALIGSLFYVRRDWVHREFKDSP</sequence>
<feature type="transmembrane region" description="Helical" evidence="1">
    <location>
        <begin position="104"/>
        <end position="121"/>
    </location>
</feature>
<dbReference type="AlphaFoldDB" id="A0A7S0YCV2"/>
<gene>
    <name evidence="2" type="ORF">PPAR00522_LOCUS5786</name>
</gene>
<proteinExistence type="evidence at protein level"/>
<protein>
    <submittedName>
        <fullName evidence="2">Uncharacterized protein</fullName>
    </submittedName>
</protein>
<evidence type="ECO:0000256" key="1">
    <source>
        <dbReference type="SAM" id="Phobius"/>
    </source>
</evidence>
<evidence type="ECO:0000313" key="2">
    <source>
        <dbReference type="EMBL" id="CAD8769388.1"/>
    </source>
</evidence>
<keyword evidence="1" id="KW-1133">Transmembrane helix</keyword>
<reference evidence="3" key="1">
    <citation type="journal article" date="2021" name="Plant Cell">
        <title>A ferredoxin bridge connects the two arms of plant mitochondrial complex I.</title>
        <authorList>
            <person name="Klusch N."/>
            <person name="Senkler J."/>
            <person name="Yildiz O."/>
            <person name="Kuhlbrandt W."/>
            <person name="Braun H.P."/>
        </authorList>
    </citation>
    <scope>STRUCTURE BY ELECTRON MICROSCOPY (2.97 ANGSTROMS)</scope>
</reference>
<evidence type="ECO:0007829" key="3">
    <source>
        <dbReference type="PDB" id="7AR9"/>
    </source>
</evidence>
<dbReference type="SMR" id="A0A7S0YCV2"/>
<keyword evidence="1" id="KW-0472">Membrane</keyword>
<reference evidence="2" key="2">
    <citation type="submission" date="2021-01" db="EMBL/GenBank/DDBJ databases">
        <authorList>
            <person name="Corre E."/>
            <person name="Pelletier E."/>
            <person name="Niang G."/>
            <person name="Scheremetjew M."/>
            <person name="Finn R."/>
            <person name="Kale V."/>
            <person name="Holt S."/>
            <person name="Cochrane G."/>
            <person name="Meng A."/>
            <person name="Brown T."/>
            <person name="Cohen L."/>
        </authorList>
    </citation>
    <scope>NUCLEOTIDE SEQUENCE</scope>
    <source>
        <strain evidence="2">SAG 63-3</strain>
    </source>
</reference>
<accession>A0A7S0YCV2</accession>
<keyword evidence="1" id="KW-0812">Transmembrane</keyword>
<feature type="transmembrane region" description="Helical" evidence="1">
    <location>
        <begin position="81"/>
        <end position="98"/>
    </location>
</feature>